<reference evidence="2 3" key="1">
    <citation type="submission" date="2020-02" db="EMBL/GenBank/DDBJ databases">
        <title>Draft genome sequence of Haematococcus lacustris strain NIES-144.</title>
        <authorList>
            <person name="Morimoto D."/>
            <person name="Nakagawa S."/>
            <person name="Yoshida T."/>
            <person name="Sawayama S."/>
        </authorList>
    </citation>
    <scope>NUCLEOTIDE SEQUENCE [LARGE SCALE GENOMIC DNA]</scope>
    <source>
        <strain evidence="2 3">NIES-144</strain>
    </source>
</reference>
<comment type="caution">
    <text evidence="2">The sequence shown here is derived from an EMBL/GenBank/DDBJ whole genome shotgun (WGS) entry which is preliminary data.</text>
</comment>
<name>A0A699Z4C7_HAELA</name>
<protein>
    <submittedName>
        <fullName evidence="2">Uncharacterized protein</fullName>
    </submittedName>
</protein>
<feature type="region of interest" description="Disordered" evidence="1">
    <location>
        <begin position="1"/>
        <end position="20"/>
    </location>
</feature>
<gene>
    <name evidence="2" type="ORF">HaLaN_14059</name>
</gene>
<keyword evidence="3" id="KW-1185">Reference proteome</keyword>
<dbReference type="AlphaFoldDB" id="A0A699Z4C7"/>
<organism evidence="2 3">
    <name type="scientific">Haematococcus lacustris</name>
    <name type="common">Green alga</name>
    <name type="synonym">Haematococcus pluvialis</name>
    <dbReference type="NCBI Taxonomy" id="44745"/>
    <lineage>
        <taxon>Eukaryota</taxon>
        <taxon>Viridiplantae</taxon>
        <taxon>Chlorophyta</taxon>
        <taxon>core chlorophytes</taxon>
        <taxon>Chlorophyceae</taxon>
        <taxon>CS clade</taxon>
        <taxon>Chlamydomonadales</taxon>
        <taxon>Haematococcaceae</taxon>
        <taxon>Haematococcus</taxon>
    </lineage>
</organism>
<sequence length="73" mass="7596">MSPRFRSGASTVSGVPNMGPLGEDVKEPGFVCGSAVSLCTSSRLSLAYHSATWPPPTQPNPPSPNLVYPAQLP</sequence>
<evidence type="ECO:0000256" key="1">
    <source>
        <dbReference type="SAM" id="MobiDB-lite"/>
    </source>
</evidence>
<dbReference type="Proteomes" id="UP000485058">
    <property type="component" value="Unassembled WGS sequence"/>
</dbReference>
<feature type="compositionally biased region" description="Pro residues" evidence="1">
    <location>
        <begin position="53"/>
        <end position="64"/>
    </location>
</feature>
<feature type="non-terminal residue" evidence="2">
    <location>
        <position position="73"/>
    </location>
</feature>
<accession>A0A699Z4C7</accession>
<evidence type="ECO:0000313" key="2">
    <source>
        <dbReference type="EMBL" id="GFH17423.1"/>
    </source>
</evidence>
<proteinExistence type="predicted"/>
<dbReference type="EMBL" id="BLLF01001145">
    <property type="protein sequence ID" value="GFH17423.1"/>
    <property type="molecule type" value="Genomic_DNA"/>
</dbReference>
<evidence type="ECO:0000313" key="3">
    <source>
        <dbReference type="Proteomes" id="UP000485058"/>
    </source>
</evidence>
<feature type="region of interest" description="Disordered" evidence="1">
    <location>
        <begin position="50"/>
        <end position="73"/>
    </location>
</feature>